<organism evidence="1 2">
    <name type="scientific">Staurois parvus</name>
    <dbReference type="NCBI Taxonomy" id="386267"/>
    <lineage>
        <taxon>Eukaryota</taxon>
        <taxon>Metazoa</taxon>
        <taxon>Chordata</taxon>
        <taxon>Craniata</taxon>
        <taxon>Vertebrata</taxon>
        <taxon>Euteleostomi</taxon>
        <taxon>Amphibia</taxon>
        <taxon>Batrachia</taxon>
        <taxon>Anura</taxon>
        <taxon>Neobatrachia</taxon>
        <taxon>Ranoidea</taxon>
        <taxon>Ranidae</taxon>
        <taxon>Staurois</taxon>
    </lineage>
</organism>
<dbReference type="Proteomes" id="UP001162483">
    <property type="component" value="Unassembled WGS sequence"/>
</dbReference>
<dbReference type="EMBL" id="CATNWA010017808">
    <property type="protein sequence ID" value="CAI9603225.1"/>
    <property type="molecule type" value="Genomic_DNA"/>
</dbReference>
<comment type="caution">
    <text evidence="1">The sequence shown here is derived from an EMBL/GenBank/DDBJ whole genome shotgun (WGS) entry which is preliminary data.</text>
</comment>
<evidence type="ECO:0000313" key="1">
    <source>
        <dbReference type="EMBL" id="CAI9603225.1"/>
    </source>
</evidence>
<gene>
    <name evidence="1" type="ORF">SPARVUS_LOCUS13278219</name>
</gene>
<reference evidence="1" key="1">
    <citation type="submission" date="2023-05" db="EMBL/GenBank/DDBJ databases">
        <authorList>
            <person name="Stuckert A."/>
        </authorList>
    </citation>
    <scope>NUCLEOTIDE SEQUENCE</scope>
</reference>
<sequence length="37" mass="4095">MSCQSATVWGMLLLRWCHESCSIGFRSSEHGGHSIIS</sequence>
<evidence type="ECO:0000313" key="2">
    <source>
        <dbReference type="Proteomes" id="UP001162483"/>
    </source>
</evidence>
<name>A0ABN9G4X5_9NEOB</name>
<accession>A0ABN9G4X5</accession>
<protein>
    <submittedName>
        <fullName evidence="1">Uncharacterized protein</fullName>
    </submittedName>
</protein>
<proteinExistence type="predicted"/>
<keyword evidence="2" id="KW-1185">Reference proteome</keyword>
<feature type="non-terminal residue" evidence="1">
    <location>
        <position position="37"/>
    </location>
</feature>